<evidence type="ECO:0000313" key="4">
    <source>
        <dbReference type="EMBL" id="GAA6268949.1"/>
    </source>
</evidence>
<dbReference type="Proteomes" id="UP001600894">
    <property type="component" value="Unassembled WGS sequence"/>
</dbReference>
<evidence type="ECO:0000256" key="3">
    <source>
        <dbReference type="SAM" id="Phobius"/>
    </source>
</evidence>
<dbReference type="InterPro" id="IPR013378">
    <property type="entry name" value="InlB-like_B-rpt"/>
</dbReference>
<keyword evidence="3" id="KW-0812">Transmembrane</keyword>
<comment type="caution">
    <text evidence="4">The sequence shown here is derived from an EMBL/GenBank/DDBJ whole genome shotgun (WGS) entry which is preliminary data.</text>
</comment>
<keyword evidence="5" id="KW-1185">Reference proteome</keyword>
<dbReference type="Pfam" id="PF09479">
    <property type="entry name" value="Flg_new"/>
    <property type="match status" value="2"/>
</dbReference>
<evidence type="ECO:0000256" key="2">
    <source>
        <dbReference type="SAM" id="MobiDB-lite"/>
    </source>
</evidence>
<feature type="region of interest" description="Disordered" evidence="2">
    <location>
        <begin position="1"/>
        <end position="22"/>
    </location>
</feature>
<sequence length="206" mass="22820">MDEQKKVPETETGGEGLSPDPARKKLFGRGIYGSKDVPIRILDGLIAGMIILAVALTVIFSINGGYRVTFDTQGGGEIAFQKLRYGKLVERPQDPVKPGYEFVSWKREEAEGDWAFDHDQVKGDMTLVAQWKPASVLVKFDLGGGTVDGRDQAEPVYVTYGETYGVLPEPKKEGYRFKGWIYSGQMISCESRVTMTGEHVLTAVYE</sequence>
<gene>
    <name evidence="4" type="ORF">F130042H8_20090</name>
</gene>
<dbReference type="Gene3D" id="2.60.40.4270">
    <property type="entry name" value="Listeria-Bacteroides repeat domain"/>
    <property type="match status" value="2"/>
</dbReference>
<organism evidence="4 5">
    <name type="scientific">Enterocloster alcoholdehydrogenati</name>
    <dbReference type="NCBI Taxonomy" id="2547410"/>
    <lineage>
        <taxon>Bacteria</taxon>
        <taxon>Bacillati</taxon>
        <taxon>Bacillota</taxon>
        <taxon>Clostridia</taxon>
        <taxon>Lachnospirales</taxon>
        <taxon>Lachnospiraceae</taxon>
        <taxon>Enterocloster</taxon>
    </lineage>
</organism>
<proteinExistence type="predicted"/>
<dbReference type="EMBL" id="BAABXL010000001">
    <property type="protein sequence ID" value="GAA6268949.1"/>
    <property type="molecule type" value="Genomic_DNA"/>
</dbReference>
<dbReference type="InterPro" id="IPR042229">
    <property type="entry name" value="Listeria/Bacterioides_rpt_sf"/>
</dbReference>
<evidence type="ECO:0000313" key="5">
    <source>
        <dbReference type="Proteomes" id="UP001600894"/>
    </source>
</evidence>
<reference evidence="4 5" key="1">
    <citation type="submission" date="2024-04" db="EMBL/GenBank/DDBJ databases">
        <title>Defined microbial consortia suppress multidrug-resistant proinflammatory Enterobacteriaceae via ecological control.</title>
        <authorList>
            <person name="Furuichi M."/>
            <person name="Kawaguchi T."/>
            <person name="Pust M."/>
            <person name="Yasuma K."/>
            <person name="Plichta D."/>
            <person name="Hasegawa N."/>
            <person name="Ohya T."/>
            <person name="Bhattarai S."/>
            <person name="Sasajima S."/>
            <person name="Aoto Y."/>
            <person name="Tuganbaev T."/>
            <person name="Yaginuma M."/>
            <person name="Ueda M."/>
            <person name="Okahashi N."/>
            <person name="Amafuji K."/>
            <person name="Kiridooshi Y."/>
            <person name="Sugita K."/>
            <person name="Strazar M."/>
            <person name="Skelly A."/>
            <person name="Suda W."/>
            <person name="Hattori M."/>
            <person name="Nakamoto N."/>
            <person name="Caballero S."/>
            <person name="Norman J."/>
            <person name="Olle B."/>
            <person name="Tanoue T."/>
            <person name="Arita M."/>
            <person name="Bucci V."/>
            <person name="Atarashi K."/>
            <person name="Xavier R."/>
            <person name="Honda K."/>
        </authorList>
    </citation>
    <scope>NUCLEOTIDE SEQUENCE [LARGE SCALE GENOMIC DNA]</scope>
    <source>
        <strain evidence="5">f13</strain>
    </source>
</reference>
<keyword evidence="3" id="KW-0472">Membrane</keyword>
<feature type="transmembrane region" description="Helical" evidence="3">
    <location>
        <begin position="41"/>
        <end position="62"/>
    </location>
</feature>
<dbReference type="RefSeq" id="WP_176253889.1">
    <property type="nucleotide sequence ID" value="NZ_BAABXL010000001.1"/>
</dbReference>
<evidence type="ECO:0008006" key="6">
    <source>
        <dbReference type="Google" id="ProtNLM"/>
    </source>
</evidence>
<protein>
    <recommendedName>
        <fullName evidence="6">Listeria/Bacterioides repeat-containing protein</fullName>
    </recommendedName>
</protein>
<comment type="subcellular location">
    <subcellularLocation>
        <location evidence="1">Cell envelope</location>
    </subcellularLocation>
</comment>
<name>A0ABQ0AY45_9FIRM</name>
<keyword evidence="3" id="KW-1133">Transmembrane helix</keyword>
<evidence type="ECO:0000256" key="1">
    <source>
        <dbReference type="ARBA" id="ARBA00004196"/>
    </source>
</evidence>
<accession>A0ABQ0AY45</accession>